<reference evidence="9" key="1">
    <citation type="submission" date="2021-10" db="EMBL/GenBank/DDBJ databases">
        <title>Tropical sea cucumber genome reveals ecological adaptation and Cuvierian tubules defense mechanism.</title>
        <authorList>
            <person name="Chen T."/>
        </authorList>
    </citation>
    <scope>NUCLEOTIDE SEQUENCE</scope>
    <source>
        <strain evidence="9">Nanhai2018</strain>
        <tissue evidence="9">Muscle</tissue>
    </source>
</reference>
<dbReference type="Proteomes" id="UP001152320">
    <property type="component" value="Chromosome 5"/>
</dbReference>
<evidence type="ECO:0000256" key="1">
    <source>
        <dbReference type="ARBA" id="ARBA00004123"/>
    </source>
</evidence>
<keyword evidence="6" id="KW-0539">Nucleus</keyword>
<dbReference type="Pfam" id="PF02229">
    <property type="entry name" value="PC4"/>
    <property type="match status" value="1"/>
</dbReference>
<feature type="region of interest" description="Disordered" evidence="7">
    <location>
        <begin position="35"/>
        <end position="108"/>
    </location>
</feature>
<evidence type="ECO:0000256" key="2">
    <source>
        <dbReference type="ARBA" id="ARBA00009001"/>
    </source>
</evidence>
<evidence type="ECO:0000256" key="4">
    <source>
        <dbReference type="ARBA" id="ARBA00023125"/>
    </source>
</evidence>
<dbReference type="AlphaFoldDB" id="A0A9Q1CAS2"/>
<proteinExistence type="inferred from homology"/>
<evidence type="ECO:0000256" key="5">
    <source>
        <dbReference type="ARBA" id="ARBA00023163"/>
    </source>
</evidence>
<gene>
    <name evidence="9" type="ORF">HOLleu_12107</name>
</gene>
<name>A0A9Q1CAS2_HOLLE</name>
<keyword evidence="4" id="KW-0238">DNA-binding</keyword>
<dbReference type="InterPro" id="IPR003173">
    <property type="entry name" value="PC4_C"/>
</dbReference>
<comment type="similarity">
    <text evidence="2">Belongs to the transcriptional coactivator PC4 family.</text>
</comment>
<dbReference type="SUPFAM" id="SSF54447">
    <property type="entry name" value="ssDNA-binding transcriptional regulator domain"/>
    <property type="match status" value="1"/>
</dbReference>
<dbReference type="GO" id="GO:0003677">
    <property type="term" value="F:DNA binding"/>
    <property type="evidence" value="ECO:0007669"/>
    <property type="project" value="UniProtKB-KW"/>
</dbReference>
<dbReference type="GO" id="GO:0003713">
    <property type="term" value="F:transcription coactivator activity"/>
    <property type="evidence" value="ECO:0007669"/>
    <property type="project" value="InterPro"/>
</dbReference>
<evidence type="ECO:0000256" key="3">
    <source>
        <dbReference type="ARBA" id="ARBA00023015"/>
    </source>
</evidence>
<evidence type="ECO:0000313" key="9">
    <source>
        <dbReference type="EMBL" id="KAJ8041318.1"/>
    </source>
</evidence>
<dbReference type="GO" id="GO:0060261">
    <property type="term" value="P:positive regulation of transcription initiation by RNA polymerase II"/>
    <property type="evidence" value="ECO:0007669"/>
    <property type="project" value="InterPro"/>
</dbReference>
<evidence type="ECO:0000259" key="8">
    <source>
        <dbReference type="Pfam" id="PF02229"/>
    </source>
</evidence>
<sequence length="394" mass="45388">MAENMSTVIKTNLRELRRLNAVPLDLGVRKRIKLEEETDSAVPPTPVDDIPQPLWPNPERSSEDAVPPTPSDENAQPSWPNREGSSEASSMMNVSPLEENRETGTDTVSKPQVLFTLEENRKVSVKTFKNREYVCVRDFYQVPESKYWHAGSKGLNLNVLEWDRLKLLASNMNYIISSSKDLFLSDEMRRFSLQPDYSDDDEFTGYCRKIEKNILVNAWLEANEKETPSDAQAPCNGNHEKAPFVKRHLPRRLLPKGCKPKKLFKKRASSLGKSKPVKTKCILRKCAEDTVVSFLWNEIRKLSSEACYGCEVDHPSQRQHNWCLMATDGERIDKFLEGVFLTMDHDKVFQNFEKELSNLHEGLAIPTFCAKLLYEDVCERFLENYDYLEKLMLN</sequence>
<evidence type="ECO:0000313" key="10">
    <source>
        <dbReference type="Proteomes" id="UP001152320"/>
    </source>
</evidence>
<keyword evidence="5" id="KW-0804">Transcription</keyword>
<keyword evidence="10" id="KW-1185">Reference proteome</keyword>
<keyword evidence="3" id="KW-0805">Transcription regulation</keyword>
<dbReference type="EMBL" id="JAIZAY010000005">
    <property type="protein sequence ID" value="KAJ8041318.1"/>
    <property type="molecule type" value="Genomic_DNA"/>
</dbReference>
<evidence type="ECO:0000256" key="6">
    <source>
        <dbReference type="ARBA" id="ARBA00023242"/>
    </source>
</evidence>
<comment type="subcellular location">
    <subcellularLocation>
        <location evidence="1">Nucleus</location>
    </subcellularLocation>
</comment>
<accession>A0A9Q1CAS2</accession>
<dbReference type="InterPro" id="IPR009044">
    <property type="entry name" value="ssDNA-bd_transcriptional_reg"/>
</dbReference>
<comment type="caution">
    <text evidence="9">The sequence shown here is derived from an EMBL/GenBank/DDBJ whole genome shotgun (WGS) entry which is preliminary data.</text>
</comment>
<dbReference type="PANTHER" id="PTHR13215">
    <property type="entry name" value="RNA POLYMERASE II TRANSCRIPTIONAL COACTIVATOR"/>
    <property type="match status" value="1"/>
</dbReference>
<dbReference type="GO" id="GO:0005634">
    <property type="term" value="C:nucleus"/>
    <property type="evidence" value="ECO:0007669"/>
    <property type="project" value="UniProtKB-SubCell"/>
</dbReference>
<organism evidence="9 10">
    <name type="scientific">Holothuria leucospilota</name>
    <name type="common">Black long sea cucumber</name>
    <name type="synonym">Mertensiothuria leucospilota</name>
    <dbReference type="NCBI Taxonomy" id="206669"/>
    <lineage>
        <taxon>Eukaryota</taxon>
        <taxon>Metazoa</taxon>
        <taxon>Echinodermata</taxon>
        <taxon>Eleutherozoa</taxon>
        <taxon>Echinozoa</taxon>
        <taxon>Holothuroidea</taxon>
        <taxon>Aspidochirotacea</taxon>
        <taxon>Aspidochirotida</taxon>
        <taxon>Holothuriidae</taxon>
        <taxon>Holothuria</taxon>
    </lineage>
</organism>
<evidence type="ECO:0000256" key="7">
    <source>
        <dbReference type="SAM" id="MobiDB-lite"/>
    </source>
</evidence>
<feature type="domain" description="Transcriptional coactivator p15 (PC4) C-terminal" evidence="8">
    <location>
        <begin position="116"/>
        <end position="166"/>
    </location>
</feature>
<dbReference type="OrthoDB" id="2505440at2759"/>
<protein>
    <recommendedName>
        <fullName evidence="8">Transcriptional coactivator p15 (PC4) C-terminal domain-containing protein</fullName>
    </recommendedName>
</protein>
<dbReference type="Gene3D" id="2.30.31.10">
    <property type="entry name" value="Transcriptional Coactivator Pc4, Chain A"/>
    <property type="match status" value="1"/>
</dbReference>
<dbReference type="InterPro" id="IPR045125">
    <property type="entry name" value="Sub1/Tcp4-like"/>
</dbReference>